<feature type="compositionally biased region" description="Low complexity" evidence="1">
    <location>
        <begin position="234"/>
        <end position="246"/>
    </location>
</feature>
<evidence type="ECO:0008006" key="4">
    <source>
        <dbReference type="Google" id="ProtNLM"/>
    </source>
</evidence>
<feature type="region of interest" description="Disordered" evidence="1">
    <location>
        <begin position="74"/>
        <end position="123"/>
    </location>
</feature>
<protein>
    <recommendedName>
        <fullName evidence="4">Retrotransposon gag domain-containing protein</fullName>
    </recommendedName>
</protein>
<dbReference type="EMBL" id="JASCZI010060454">
    <property type="protein sequence ID" value="MED6131922.1"/>
    <property type="molecule type" value="Genomic_DNA"/>
</dbReference>
<sequence length="246" mass="28195">MVLYDGTSDPCYHLSNLRSRMYLAGASDATRCKAFPTTLTKAFSIQKEKVKHAPSLLGVKQKEGESLRAYMERFNKRRRHNSESPLAESGRGTIKEAEKSSGRRNTRREARRNTRAKPENITHTHHSKSLWWRCIENVEKLPTPRLIRSRKTGNKDEYCEYHRVYGHHTNESYDLKNVVEKLAREGKLDRFIKSEGPPTGDNRRGDRSNDRRSDDRPQDNNSGRSEARHMYTISGGFPSGGSSKSS</sequence>
<name>A0ABU6S6L6_9FABA</name>
<comment type="caution">
    <text evidence="2">The sequence shown here is derived from an EMBL/GenBank/DDBJ whole genome shotgun (WGS) entry which is preliminary data.</text>
</comment>
<dbReference type="PANTHER" id="PTHR33223">
    <property type="entry name" value="CCHC-TYPE DOMAIN-CONTAINING PROTEIN"/>
    <property type="match status" value="1"/>
</dbReference>
<keyword evidence="3" id="KW-1185">Reference proteome</keyword>
<reference evidence="2 3" key="1">
    <citation type="journal article" date="2023" name="Plants (Basel)">
        <title>Bridging the Gap: Combining Genomics and Transcriptomics Approaches to Understand Stylosanthes scabra, an Orphan Legume from the Brazilian Caatinga.</title>
        <authorList>
            <person name="Ferreira-Neto J.R.C."/>
            <person name="da Silva M.D."/>
            <person name="Binneck E."/>
            <person name="de Melo N.F."/>
            <person name="da Silva R.H."/>
            <person name="de Melo A.L.T.M."/>
            <person name="Pandolfi V."/>
            <person name="Bustamante F.O."/>
            <person name="Brasileiro-Vidal A.C."/>
            <person name="Benko-Iseppon A.M."/>
        </authorList>
    </citation>
    <scope>NUCLEOTIDE SEQUENCE [LARGE SCALE GENOMIC DNA]</scope>
    <source>
        <tissue evidence="2">Leaves</tissue>
    </source>
</reference>
<evidence type="ECO:0000313" key="3">
    <source>
        <dbReference type="Proteomes" id="UP001341840"/>
    </source>
</evidence>
<feature type="compositionally biased region" description="Basic and acidic residues" evidence="1">
    <location>
        <begin position="93"/>
        <end position="122"/>
    </location>
</feature>
<evidence type="ECO:0000313" key="2">
    <source>
        <dbReference type="EMBL" id="MED6131922.1"/>
    </source>
</evidence>
<accession>A0ABU6S6L6</accession>
<proteinExistence type="predicted"/>
<evidence type="ECO:0000256" key="1">
    <source>
        <dbReference type="SAM" id="MobiDB-lite"/>
    </source>
</evidence>
<organism evidence="2 3">
    <name type="scientific">Stylosanthes scabra</name>
    <dbReference type="NCBI Taxonomy" id="79078"/>
    <lineage>
        <taxon>Eukaryota</taxon>
        <taxon>Viridiplantae</taxon>
        <taxon>Streptophyta</taxon>
        <taxon>Embryophyta</taxon>
        <taxon>Tracheophyta</taxon>
        <taxon>Spermatophyta</taxon>
        <taxon>Magnoliopsida</taxon>
        <taxon>eudicotyledons</taxon>
        <taxon>Gunneridae</taxon>
        <taxon>Pentapetalae</taxon>
        <taxon>rosids</taxon>
        <taxon>fabids</taxon>
        <taxon>Fabales</taxon>
        <taxon>Fabaceae</taxon>
        <taxon>Papilionoideae</taxon>
        <taxon>50 kb inversion clade</taxon>
        <taxon>dalbergioids sensu lato</taxon>
        <taxon>Dalbergieae</taxon>
        <taxon>Pterocarpus clade</taxon>
        <taxon>Stylosanthes</taxon>
    </lineage>
</organism>
<feature type="compositionally biased region" description="Basic and acidic residues" evidence="1">
    <location>
        <begin position="201"/>
        <end position="218"/>
    </location>
</feature>
<dbReference type="Proteomes" id="UP001341840">
    <property type="component" value="Unassembled WGS sequence"/>
</dbReference>
<feature type="region of interest" description="Disordered" evidence="1">
    <location>
        <begin position="189"/>
        <end position="246"/>
    </location>
</feature>
<gene>
    <name evidence="2" type="ORF">PIB30_014634</name>
</gene>
<dbReference type="PANTHER" id="PTHR33223:SF10">
    <property type="entry name" value="AMINOTRANSFERASE-LIKE PLANT MOBILE DOMAIN-CONTAINING PROTEIN"/>
    <property type="match status" value="1"/>
</dbReference>